<reference evidence="3" key="1">
    <citation type="submission" date="2021-03" db="EMBL/GenBank/DDBJ databases">
        <authorList>
            <person name="Tagirdzhanova G."/>
        </authorList>
    </citation>
    <scope>NUCLEOTIDE SEQUENCE</scope>
</reference>
<dbReference type="OrthoDB" id="408631at2759"/>
<keyword evidence="4" id="KW-1185">Reference proteome</keyword>
<sequence>MAIHNLLSRGDNRTSGLWLEFGNSEEYDLIVYYCHGGGFSMGSSYFYLEFLLAWLSLLRHSGYKNPAIFALEYDLVPDRQFPTQLEQTVTGYEYVCSVVKDSSRICVSGDSAGASLILSLLLVIEGLEDHEKRRPGFASLISPWPTLFSAKNRDTRSDYLNADSLHLYGRQYAGSEQNLKDPIVSPGLCKDVNRWSKNSPQAGFCIMFGSEEVLGPETRDLIALLRKSGCSVSVREEPGGIHAWPVVALFLADSKLQRLKGLKELTKMIRRAVETY</sequence>
<feature type="domain" description="Alpha/beta hydrolase fold-3" evidence="2">
    <location>
        <begin position="31"/>
        <end position="244"/>
    </location>
</feature>
<evidence type="ECO:0000313" key="4">
    <source>
        <dbReference type="Proteomes" id="UP000664521"/>
    </source>
</evidence>
<name>A0A8H3IAH7_9LECA</name>
<proteinExistence type="predicted"/>
<dbReference type="InterPro" id="IPR013094">
    <property type="entry name" value="AB_hydrolase_3"/>
</dbReference>
<dbReference type="PANTHER" id="PTHR48081">
    <property type="entry name" value="AB HYDROLASE SUPERFAMILY PROTEIN C4A8.06C"/>
    <property type="match status" value="1"/>
</dbReference>
<accession>A0A8H3IAH7</accession>
<dbReference type="PANTHER" id="PTHR48081:SF2">
    <property type="entry name" value="ALPHA_BETA-HYDROLASE"/>
    <property type="match status" value="1"/>
</dbReference>
<dbReference type="AlphaFoldDB" id="A0A8H3IAH7"/>
<evidence type="ECO:0000256" key="1">
    <source>
        <dbReference type="ARBA" id="ARBA00022801"/>
    </source>
</evidence>
<dbReference type="Gene3D" id="3.40.50.1820">
    <property type="entry name" value="alpha/beta hydrolase"/>
    <property type="match status" value="1"/>
</dbReference>
<comment type="caution">
    <text evidence="3">The sequence shown here is derived from an EMBL/GenBank/DDBJ whole genome shotgun (WGS) entry which is preliminary data.</text>
</comment>
<dbReference type="SUPFAM" id="SSF53474">
    <property type="entry name" value="alpha/beta-Hydrolases"/>
    <property type="match status" value="1"/>
</dbReference>
<dbReference type="Pfam" id="PF07859">
    <property type="entry name" value="Abhydrolase_3"/>
    <property type="match status" value="1"/>
</dbReference>
<dbReference type="Proteomes" id="UP000664521">
    <property type="component" value="Unassembled WGS sequence"/>
</dbReference>
<dbReference type="GO" id="GO:0016787">
    <property type="term" value="F:hydrolase activity"/>
    <property type="evidence" value="ECO:0007669"/>
    <property type="project" value="UniProtKB-KW"/>
</dbReference>
<keyword evidence="1" id="KW-0378">Hydrolase</keyword>
<gene>
    <name evidence="3" type="ORF">HETSPECPRED_001576</name>
</gene>
<evidence type="ECO:0000313" key="3">
    <source>
        <dbReference type="EMBL" id="CAF9913510.1"/>
    </source>
</evidence>
<evidence type="ECO:0000259" key="2">
    <source>
        <dbReference type="Pfam" id="PF07859"/>
    </source>
</evidence>
<dbReference type="InterPro" id="IPR029058">
    <property type="entry name" value="AB_hydrolase_fold"/>
</dbReference>
<dbReference type="EMBL" id="CAJPDS010000013">
    <property type="protein sequence ID" value="CAF9913510.1"/>
    <property type="molecule type" value="Genomic_DNA"/>
</dbReference>
<dbReference type="InterPro" id="IPR050300">
    <property type="entry name" value="GDXG_lipolytic_enzyme"/>
</dbReference>
<protein>
    <recommendedName>
        <fullName evidence="2">Alpha/beta hydrolase fold-3 domain-containing protein</fullName>
    </recommendedName>
</protein>
<organism evidence="3 4">
    <name type="scientific">Heterodermia speciosa</name>
    <dbReference type="NCBI Taxonomy" id="116794"/>
    <lineage>
        <taxon>Eukaryota</taxon>
        <taxon>Fungi</taxon>
        <taxon>Dikarya</taxon>
        <taxon>Ascomycota</taxon>
        <taxon>Pezizomycotina</taxon>
        <taxon>Lecanoromycetes</taxon>
        <taxon>OSLEUM clade</taxon>
        <taxon>Lecanoromycetidae</taxon>
        <taxon>Caliciales</taxon>
        <taxon>Physciaceae</taxon>
        <taxon>Heterodermia</taxon>
    </lineage>
</organism>